<accession>A0A118JTP1</accession>
<dbReference type="STRING" id="59895.A0A118JTP1"/>
<dbReference type="InterPro" id="IPR013094">
    <property type="entry name" value="AB_hydrolase_3"/>
</dbReference>
<comment type="similarity">
    <text evidence="1">Belongs to the 'GDXG' lipolytic enzyme family.</text>
</comment>
<dbReference type="Pfam" id="PF07859">
    <property type="entry name" value="Abhydrolase_3"/>
    <property type="match status" value="1"/>
</dbReference>
<dbReference type="Gene3D" id="3.40.50.1820">
    <property type="entry name" value="alpha/beta hydrolase"/>
    <property type="match status" value="1"/>
</dbReference>
<dbReference type="OMA" id="FHDACVN"/>
<dbReference type="AlphaFoldDB" id="A0A118JTP1"/>
<evidence type="ECO:0000256" key="1">
    <source>
        <dbReference type="ARBA" id="ARBA00010515"/>
    </source>
</evidence>
<dbReference type="Proteomes" id="UP000243975">
    <property type="component" value="Unassembled WGS sequence"/>
</dbReference>
<keyword evidence="3" id="KW-0378">Hydrolase</keyword>
<evidence type="ECO:0000259" key="2">
    <source>
        <dbReference type="Pfam" id="PF07859"/>
    </source>
</evidence>
<dbReference type="SUPFAM" id="SSF53474">
    <property type="entry name" value="alpha/beta-Hydrolases"/>
    <property type="match status" value="1"/>
</dbReference>
<name>A0A118JTP1_CYNCS</name>
<dbReference type="Gramene" id="KVH91282">
    <property type="protein sequence ID" value="KVH91282"/>
    <property type="gene ID" value="Ccrd_006697"/>
</dbReference>
<proteinExistence type="inferred from homology"/>
<protein>
    <submittedName>
        <fullName evidence="3">Alpha/beta hydrolase fold-3</fullName>
    </submittedName>
</protein>
<evidence type="ECO:0000313" key="4">
    <source>
        <dbReference type="Proteomes" id="UP000243975"/>
    </source>
</evidence>
<dbReference type="PANTHER" id="PTHR23024">
    <property type="entry name" value="ARYLACETAMIDE DEACETYLASE"/>
    <property type="match status" value="1"/>
</dbReference>
<evidence type="ECO:0000313" key="3">
    <source>
        <dbReference type="EMBL" id="KVH91282.1"/>
    </source>
</evidence>
<feature type="domain" description="Alpha/beta hydrolase fold-3" evidence="2">
    <location>
        <begin position="79"/>
        <end position="297"/>
    </location>
</feature>
<dbReference type="EMBL" id="LEKV01005055">
    <property type="protein sequence ID" value="KVH91282.1"/>
    <property type="molecule type" value="Genomic_DNA"/>
</dbReference>
<dbReference type="InterPro" id="IPR029058">
    <property type="entry name" value="AB_hydrolase_fold"/>
</dbReference>
<gene>
    <name evidence="3" type="ORF">Ccrd_006697</name>
</gene>
<reference evidence="3 4" key="1">
    <citation type="journal article" date="2016" name="Sci. Rep.">
        <title>The genome sequence of the outbreeding globe artichoke constructed de novo incorporating a phase-aware low-pass sequencing strategy of F1 progeny.</title>
        <authorList>
            <person name="Scaglione D."/>
            <person name="Reyes-Chin-Wo S."/>
            <person name="Acquadro A."/>
            <person name="Froenicke L."/>
            <person name="Portis E."/>
            <person name="Beitel C."/>
            <person name="Tirone M."/>
            <person name="Mauro R."/>
            <person name="Lo Monaco A."/>
            <person name="Mauromicale G."/>
            <person name="Faccioli P."/>
            <person name="Cattivelli L."/>
            <person name="Rieseberg L."/>
            <person name="Michelmore R."/>
            <person name="Lanteri S."/>
        </authorList>
    </citation>
    <scope>NUCLEOTIDE SEQUENCE [LARGE SCALE GENOMIC DNA]</scope>
    <source>
        <strain evidence="3">2C</strain>
    </source>
</reference>
<dbReference type="InterPro" id="IPR050466">
    <property type="entry name" value="Carboxylest/Gibb_receptor"/>
</dbReference>
<sequence length="328" mass="35882">MSDHQSPAGDNQPFIVLNPDGSCTRFISFPCSPSTPDQDSNNPVLSKDVAINDNLCKTGVRIYLPKETLITSVGKLPLVVYHHGGGFVLFSAATTPIHNFCNHLAAHLAAVVVSVDYRLAPEHRLPAAYDDGMEALHWIKSSKDPWLTDFADFSDCYLMGSSAGANLAYHVGVRASRQLHDLEPLKIKGVILHHLFIGGVERTGAEIRLADTGGMLTLSRCDAMWDLSLPVGSSREHEYCNPMAGGGLDDVMGGMKKVGWRVMVTGCYGDLLIDRQMGFAKMLELKGVENECFLGEGYHGIELYDELKANELFDAISDFMSSITIHKH</sequence>
<organism evidence="3 4">
    <name type="scientific">Cynara cardunculus var. scolymus</name>
    <name type="common">Globe artichoke</name>
    <name type="synonym">Cynara scolymus</name>
    <dbReference type="NCBI Taxonomy" id="59895"/>
    <lineage>
        <taxon>Eukaryota</taxon>
        <taxon>Viridiplantae</taxon>
        <taxon>Streptophyta</taxon>
        <taxon>Embryophyta</taxon>
        <taxon>Tracheophyta</taxon>
        <taxon>Spermatophyta</taxon>
        <taxon>Magnoliopsida</taxon>
        <taxon>eudicotyledons</taxon>
        <taxon>Gunneridae</taxon>
        <taxon>Pentapetalae</taxon>
        <taxon>asterids</taxon>
        <taxon>campanulids</taxon>
        <taxon>Asterales</taxon>
        <taxon>Asteraceae</taxon>
        <taxon>Carduoideae</taxon>
        <taxon>Cardueae</taxon>
        <taxon>Carduinae</taxon>
        <taxon>Cynara</taxon>
    </lineage>
</organism>
<dbReference type="GO" id="GO:0016787">
    <property type="term" value="F:hydrolase activity"/>
    <property type="evidence" value="ECO:0007669"/>
    <property type="project" value="UniProtKB-KW"/>
</dbReference>
<dbReference type="PANTHER" id="PTHR23024:SF546">
    <property type="entry name" value="CARBOXYLESTERASE 120-RELATED"/>
    <property type="match status" value="1"/>
</dbReference>
<keyword evidence="4" id="KW-1185">Reference proteome</keyword>
<comment type="caution">
    <text evidence="3">The sequence shown here is derived from an EMBL/GenBank/DDBJ whole genome shotgun (WGS) entry which is preliminary data.</text>
</comment>
<dbReference type="OrthoDB" id="408631at2759"/>